<dbReference type="AlphaFoldDB" id="B3EPQ6"/>
<name>B3EPQ6_CHLPB</name>
<organism evidence="1">
    <name type="scientific">Chlorobium phaeobacteroides (strain BS1)</name>
    <dbReference type="NCBI Taxonomy" id="331678"/>
    <lineage>
        <taxon>Bacteria</taxon>
        <taxon>Pseudomonadati</taxon>
        <taxon>Chlorobiota</taxon>
        <taxon>Chlorobiia</taxon>
        <taxon>Chlorobiales</taxon>
        <taxon>Chlorobiaceae</taxon>
        <taxon>Chlorobium/Pelodictyon group</taxon>
        <taxon>Chlorobium</taxon>
    </lineage>
</organism>
<dbReference type="STRING" id="331678.Cphamn1_2398"/>
<evidence type="ECO:0008006" key="2">
    <source>
        <dbReference type="Google" id="ProtNLM"/>
    </source>
</evidence>
<gene>
    <name evidence="1" type="ordered locus">Cphamn1_2398</name>
</gene>
<protein>
    <recommendedName>
        <fullName evidence="2">GCN5-related N-acetyltransferase</fullName>
    </recommendedName>
</protein>
<dbReference type="HOGENOM" id="CLU_2506713_0_0_10"/>
<dbReference type="KEGG" id="cpb:Cphamn1_2398"/>
<dbReference type="EMBL" id="CP001101">
    <property type="protein sequence ID" value="ACE05296.1"/>
    <property type="molecule type" value="Genomic_DNA"/>
</dbReference>
<reference evidence="1" key="1">
    <citation type="submission" date="2008-06" db="EMBL/GenBank/DDBJ databases">
        <title>Complete sequence of Chlorobium phaeobacteroides BS1.</title>
        <authorList>
            <consortium name="US DOE Joint Genome Institute"/>
            <person name="Lucas S."/>
            <person name="Copeland A."/>
            <person name="Lapidus A."/>
            <person name="Glavina del Rio T."/>
            <person name="Dalin E."/>
            <person name="Tice H."/>
            <person name="Bruce D."/>
            <person name="Goodwin L."/>
            <person name="Pitluck S."/>
            <person name="Schmutz J."/>
            <person name="Larimer F."/>
            <person name="Land M."/>
            <person name="Hauser L."/>
            <person name="Kyrpides N."/>
            <person name="Ovchinnikova G."/>
            <person name="Li T."/>
            <person name="Liu Z."/>
            <person name="Zhao F."/>
            <person name="Overmann J."/>
            <person name="Bryant D.A."/>
            <person name="Richardson P."/>
        </authorList>
    </citation>
    <scope>NUCLEOTIDE SEQUENCE [LARGE SCALE GENOMIC DNA]</scope>
    <source>
        <strain evidence="1">BS1</strain>
    </source>
</reference>
<proteinExistence type="predicted"/>
<accession>B3EPQ6</accession>
<evidence type="ECO:0000313" key="1">
    <source>
        <dbReference type="EMBL" id="ACE05296.1"/>
    </source>
</evidence>
<sequence>MQETITIRKAGAPDAESLVSILQQTGWFSHISEKHISENIERIEPLLENAYSDTASHSAYVAETPRNSIAVPYRAVAALPCSSGP</sequence>